<evidence type="ECO:0000313" key="3">
    <source>
        <dbReference type="Proteomes" id="UP001652542"/>
    </source>
</evidence>
<keyword evidence="3" id="KW-1185">Reference proteome</keyword>
<dbReference type="Pfam" id="PF03938">
    <property type="entry name" value="OmpH"/>
    <property type="match status" value="1"/>
</dbReference>
<evidence type="ECO:0000256" key="1">
    <source>
        <dbReference type="SAM" id="SignalP"/>
    </source>
</evidence>
<dbReference type="EMBL" id="JAOWKY010000004">
    <property type="protein sequence ID" value="MCV2870077.1"/>
    <property type="molecule type" value="Genomic_DNA"/>
</dbReference>
<proteinExistence type="predicted"/>
<reference evidence="2 3" key="1">
    <citation type="submission" date="2022-10" db="EMBL/GenBank/DDBJ databases">
        <title>Defluviimonas sp. nov., isolated from ocean surface water.</title>
        <authorList>
            <person name="He W."/>
            <person name="Wang L."/>
            <person name="Zhang D.-F."/>
        </authorList>
    </citation>
    <scope>NUCLEOTIDE SEQUENCE [LARGE SCALE GENOMIC DNA]</scope>
    <source>
        <strain evidence="2 3">WL0002</strain>
    </source>
</reference>
<keyword evidence="1" id="KW-0732">Signal</keyword>
<dbReference type="Proteomes" id="UP001652542">
    <property type="component" value="Unassembled WGS sequence"/>
</dbReference>
<dbReference type="SMART" id="SM00935">
    <property type="entry name" value="OmpH"/>
    <property type="match status" value="1"/>
</dbReference>
<comment type="caution">
    <text evidence="2">The sequence shown here is derived from an EMBL/GenBank/DDBJ whole genome shotgun (WGS) entry which is preliminary data.</text>
</comment>
<accession>A0ABT2ZG11</accession>
<name>A0ABT2ZG11_9RHOB</name>
<organism evidence="2 3">
    <name type="scientific">Albidovulum marisflavi</name>
    <dbReference type="NCBI Taxonomy" id="2984159"/>
    <lineage>
        <taxon>Bacteria</taxon>
        <taxon>Pseudomonadati</taxon>
        <taxon>Pseudomonadota</taxon>
        <taxon>Alphaproteobacteria</taxon>
        <taxon>Rhodobacterales</taxon>
        <taxon>Paracoccaceae</taxon>
        <taxon>Albidovulum</taxon>
    </lineage>
</organism>
<dbReference type="SUPFAM" id="SSF111384">
    <property type="entry name" value="OmpH-like"/>
    <property type="match status" value="1"/>
</dbReference>
<feature type="chain" id="PRO_5046546975" evidence="1">
    <location>
        <begin position="21"/>
        <end position="192"/>
    </location>
</feature>
<gene>
    <name evidence="2" type="ORF">OEW28_15710</name>
</gene>
<dbReference type="InterPro" id="IPR024930">
    <property type="entry name" value="Skp_dom_sf"/>
</dbReference>
<protein>
    <submittedName>
        <fullName evidence="2">OmpH family outer membrane protein</fullName>
    </submittedName>
</protein>
<dbReference type="Gene3D" id="3.30.910.20">
    <property type="entry name" value="Skp domain"/>
    <property type="match status" value="1"/>
</dbReference>
<dbReference type="InterPro" id="IPR005632">
    <property type="entry name" value="Chaperone_Skp"/>
</dbReference>
<evidence type="ECO:0000313" key="2">
    <source>
        <dbReference type="EMBL" id="MCV2870077.1"/>
    </source>
</evidence>
<dbReference type="RefSeq" id="WP_263735745.1">
    <property type="nucleotide sequence ID" value="NZ_JAOWKY010000004.1"/>
</dbReference>
<feature type="signal peptide" evidence="1">
    <location>
        <begin position="1"/>
        <end position="20"/>
    </location>
</feature>
<sequence length="192" mass="20953">MRFWLVALSLAVAAVLPVAAQEASVTTGPRPVMTSILVLDQERLFEGSLWGKRVVSEIEADSSALAAENRQIESDLETEEQALTEQRKTLPGEEFRALADAFDAKVIEIRRNQDAKARDLARLRDVERQAFLATAVPVLRGLLSETPGALVILDRRSVLIAADVIDITDEAIARIDTALGAGRRPELPSVDN</sequence>